<sequence>MSGKPHKTSFPEKIFTLWTVKNLNSETRGP</sequence>
<dbReference type="KEGG" id="bpz:BP1026B_I1272"/>
<evidence type="ECO:0000313" key="1">
    <source>
        <dbReference type="EMBL" id="AFI65914.1"/>
    </source>
</evidence>
<reference evidence="1 2" key="1">
    <citation type="journal article" date="2012" name="PLoS ONE">
        <title>Evolution of Burkholderia pseudomallei in recurrent melioidosis.</title>
        <authorList>
            <person name="Hayden H.S."/>
            <person name="Lim R."/>
            <person name="Brittnacher M.J."/>
            <person name="Sims E.H."/>
            <person name="Ramage E.R."/>
            <person name="Fong C."/>
            <person name="Wu Z."/>
            <person name="Crist E."/>
            <person name="Chang J."/>
            <person name="Zhou Y."/>
            <person name="Radey M."/>
            <person name="Rohmer L."/>
            <person name="Haugen E."/>
            <person name="Gillett W."/>
            <person name="Wuthiekanun V."/>
            <person name="Peacock S.J."/>
            <person name="Kaul R."/>
            <person name="Miller S.I."/>
            <person name="Manoil C."/>
            <person name="Jacobs M.A."/>
        </authorList>
    </citation>
    <scope>NUCLEOTIDE SEQUENCE [LARGE SCALE GENOMIC DNA]</scope>
    <source>
        <strain evidence="1 2">1026b</strain>
    </source>
</reference>
<name>A0A0H3HHQ0_BURP2</name>
<dbReference type="Proteomes" id="UP000010087">
    <property type="component" value="Chromosome 1"/>
</dbReference>
<gene>
    <name evidence="1" type="ordered locus">BP1026B_I1272</name>
</gene>
<dbReference type="AlphaFoldDB" id="A0A0H3HHQ0"/>
<accession>A0A0H3HHQ0</accession>
<organism evidence="1 2">
    <name type="scientific">Burkholderia pseudomallei (strain 1026b)</name>
    <dbReference type="NCBI Taxonomy" id="884204"/>
    <lineage>
        <taxon>Bacteria</taxon>
        <taxon>Pseudomonadati</taxon>
        <taxon>Pseudomonadota</taxon>
        <taxon>Betaproteobacteria</taxon>
        <taxon>Burkholderiales</taxon>
        <taxon>Burkholderiaceae</taxon>
        <taxon>Burkholderia</taxon>
        <taxon>pseudomallei group</taxon>
    </lineage>
</organism>
<dbReference type="PATRIC" id="fig|884204.6.peg.3319"/>
<proteinExistence type="predicted"/>
<evidence type="ECO:0000313" key="2">
    <source>
        <dbReference type="Proteomes" id="UP000010087"/>
    </source>
</evidence>
<dbReference type="EMBL" id="CP002833">
    <property type="protein sequence ID" value="AFI65914.1"/>
    <property type="molecule type" value="Genomic_DNA"/>
</dbReference>
<protein>
    <submittedName>
        <fullName evidence="1">Uncharacterized protein</fullName>
    </submittedName>
</protein>